<organism evidence="2 3">
    <name type="scientific">Brachionus plicatilis</name>
    <name type="common">Marine rotifer</name>
    <name type="synonym">Brachionus muelleri</name>
    <dbReference type="NCBI Taxonomy" id="10195"/>
    <lineage>
        <taxon>Eukaryota</taxon>
        <taxon>Metazoa</taxon>
        <taxon>Spiralia</taxon>
        <taxon>Gnathifera</taxon>
        <taxon>Rotifera</taxon>
        <taxon>Eurotatoria</taxon>
        <taxon>Monogononta</taxon>
        <taxon>Pseudotrocha</taxon>
        <taxon>Ploima</taxon>
        <taxon>Brachionidae</taxon>
        <taxon>Brachionus</taxon>
    </lineage>
</organism>
<reference evidence="2 3" key="1">
    <citation type="journal article" date="2018" name="Sci. Rep.">
        <title>Genomic signatures of local adaptation to the degree of environmental predictability in rotifers.</title>
        <authorList>
            <person name="Franch-Gras L."/>
            <person name="Hahn C."/>
            <person name="Garcia-Roger E.M."/>
            <person name="Carmona M.J."/>
            <person name="Serra M."/>
            <person name="Gomez A."/>
        </authorList>
    </citation>
    <scope>NUCLEOTIDE SEQUENCE [LARGE SCALE GENOMIC DNA]</scope>
    <source>
        <strain evidence="2">HYR1</strain>
    </source>
</reference>
<accession>A0A3M7RAJ5</accession>
<dbReference type="Proteomes" id="UP000276133">
    <property type="component" value="Unassembled WGS sequence"/>
</dbReference>
<proteinExistence type="predicted"/>
<keyword evidence="1" id="KW-0812">Transmembrane</keyword>
<comment type="caution">
    <text evidence="2">The sequence shown here is derived from an EMBL/GenBank/DDBJ whole genome shotgun (WGS) entry which is preliminary data.</text>
</comment>
<feature type="transmembrane region" description="Helical" evidence="1">
    <location>
        <begin position="31"/>
        <end position="55"/>
    </location>
</feature>
<evidence type="ECO:0000313" key="2">
    <source>
        <dbReference type="EMBL" id="RNA20451.1"/>
    </source>
</evidence>
<sequence>MQFVISYDIYQLFNLVAFASLLDYNTSLRNYLVAITQWSWIFDISLFETFSIFFYQSDDQWDRMTQS</sequence>
<name>A0A3M7RAJ5_BRAPC</name>
<evidence type="ECO:0000256" key="1">
    <source>
        <dbReference type="SAM" id="Phobius"/>
    </source>
</evidence>
<keyword evidence="3" id="KW-1185">Reference proteome</keyword>
<evidence type="ECO:0000313" key="3">
    <source>
        <dbReference type="Proteomes" id="UP000276133"/>
    </source>
</evidence>
<dbReference type="EMBL" id="REGN01003851">
    <property type="protein sequence ID" value="RNA20451.1"/>
    <property type="molecule type" value="Genomic_DNA"/>
</dbReference>
<dbReference type="AlphaFoldDB" id="A0A3M7RAJ5"/>
<gene>
    <name evidence="2" type="ORF">BpHYR1_015502</name>
</gene>
<keyword evidence="1" id="KW-0472">Membrane</keyword>
<protein>
    <submittedName>
        <fullName evidence="2">Uncharacterized protein</fullName>
    </submittedName>
</protein>
<keyword evidence="1" id="KW-1133">Transmembrane helix</keyword>